<reference evidence="2" key="1">
    <citation type="submission" date="2022-06" db="EMBL/GenBank/DDBJ databases">
        <authorList>
            <person name="Berger JAMES D."/>
            <person name="Berger JAMES D."/>
        </authorList>
    </citation>
    <scope>NUCLEOTIDE SEQUENCE [LARGE SCALE GENOMIC DNA]</scope>
</reference>
<evidence type="ECO:0000313" key="2">
    <source>
        <dbReference type="Proteomes" id="UP000050795"/>
    </source>
</evidence>
<dbReference type="WBParaSite" id="TREG1_19740.1">
    <property type="protein sequence ID" value="TREG1_19740.1"/>
    <property type="gene ID" value="TREG1_19740"/>
</dbReference>
<feature type="region of interest" description="Disordered" evidence="1">
    <location>
        <begin position="18"/>
        <end position="57"/>
    </location>
</feature>
<dbReference type="Proteomes" id="UP000050795">
    <property type="component" value="Unassembled WGS sequence"/>
</dbReference>
<organism evidence="2 3">
    <name type="scientific">Trichobilharzia regenti</name>
    <name type="common">Nasal bird schistosome</name>
    <dbReference type="NCBI Taxonomy" id="157069"/>
    <lineage>
        <taxon>Eukaryota</taxon>
        <taxon>Metazoa</taxon>
        <taxon>Spiralia</taxon>
        <taxon>Lophotrochozoa</taxon>
        <taxon>Platyhelminthes</taxon>
        <taxon>Trematoda</taxon>
        <taxon>Digenea</taxon>
        <taxon>Strigeidida</taxon>
        <taxon>Schistosomatoidea</taxon>
        <taxon>Schistosomatidae</taxon>
        <taxon>Trichobilharzia</taxon>
    </lineage>
</organism>
<reference evidence="3" key="2">
    <citation type="submission" date="2023-11" db="UniProtKB">
        <authorList>
            <consortium name="WormBaseParasite"/>
        </authorList>
    </citation>
    <scope>IDENTIFICATION</scope>
</reference>
<feature type="region of interest" description="Disordered" evidence="1">
    <location>
        <begin position="115"/>
        <end position="150"/>
    </location>
</feature>
<sequence length="396" mass="45527">MLAVKSYCEMGSHLSSAGRKSVVSNTHTQRDEMNARQSQKHVNYNEATNTNARDHGHTDRLKTLFHDNRTLKTLSEQKVSEWLLKNKQYYSALPKDMIEIPEHICSLPDNQASTWVHDASSNAKSETSPSKKEPQKHGKGSSDGMGAKGNHDKMNHYCYKNSDYKSIRNCQPQPLNMSSVKCTKDYRNHSQHGNDVFHRNEMKLITPENSRSDKADHRDVDILPSCSKKIKKIPHNRRDSHSVIPSKSSTFDRRMNDNWYLNKVCLNQRRTLSNTLQNNALYSIKQPSTNISLSNLSPFKTLQNKFEAKLHQHELQNSKSLRESNINPPIFNKSRFSKPLGSLNSIQRTMCKQTEPVNEMCNFFKSQKPIKGLQKFASIWMNSPEKYLNKRSSYLG</sequence>
<name>A0AA85JA88_TRIRE</name>
<dbReference type="AlphaFoldDB" id="A0AA85JA88"/>
<evidence type="ECO:0000313" key="3">
    <source>
        <dbReference type="WBParaSite" id="TREG1_19740.1"/>
    </source>
</evidence>
<evidence type="ECO:0000256" key="1">
    <source>
        <dbReference type="SAM" id="MobiDB-lite"/>
    </source>
</evidence>
<keyword evidence="2" id="KW-1185">Reference proteome</keyword>
<accession>A0AA85JA88</accession>
<protein>
    <submittedName>
        <fullName evidence="3">Uncharacterized protein</fullName>
    </submittedName>
</protein>
<proteinExistence type="predicted"/>
<feature type="compositionally biased region" description="Polar residues" evidence="1">
    <location>
        <begin position="35"/>
        <end position="51"/>
    </location>
</feature>
<feature type="compositionally biased region" description="Polar residues" evidence="1">
    <location>
        <begin position="115"/>
        <end position="128"/>
    </location>
</feature>